<proteinExistence type="inferred from homology"/>
<keyword evidence="3" id="KW-0813">Transport</keyword>
<dbReference type="GO" id="GO:0046914">
    <property type="term" value="F:transition metal ion binding"/>
    <property type="evidence" value="ECO:0007669"/>
    <property type="project" value="InterPro"/>
</dbReference>
<feature type="transmembrane region" description="Helical" evidence="8">
    <location>
        <begin position="129"/>
        <end position="153"/>
    </location>
</feature>
<dbReference type="Pfam" id="PF02742">
    <property type="entry name" value="Fe_dep_repr_C"/>
    <property type="match status" value="1"/>
</dbReference>
<dbReference type="AlphaFoldDB" id="A0A3B1E6W4"/>
<dbReference type="EMBL" id="UOGL01000293">
    <property type="protein sequence ID" value="VAX39077.1"/>
    <property type="molecule type" value="Genomic_DNA"/>
</dbReference>
<dbReference type="InterPro" id="IPR001367">
    <property type="entry name" value="Fe_dep_repressor"/>
</dbReference>
<keyword evidence="5 8" id="KW-0812">Transmembrane</keyword>
<evidence type="ECO:0000313" key="10">
    <source>
        <dbReference type="EMBL" id="VAX39077.1"/>
    </source>
</evidence>
<evidence type="ECO:0000256" key="2">
    <source>
        <dbReference type="ARBA" id="ARBA00008034"/>
    </source>
</evidence>
<dbReference type="Pfam" id="PF00950">
    <property type="entry name" value="ABC-3"/>
    <property type="match status" value="1"/>
</dbReference>
<accession>A0A3B1E6W4</accession>
<feature type="transmembrane region" description="Helical" evidence="8">
    <location>
        <begin position="317"/>
        <end position="340"/>
    </location>
</feature>
<feature type="transmembrane region" description="Helical" evidence="8">
    <location>
        <begin position="262"/>
        <end position="281"/>
    </location>
</feature>
<feature type="transmembrane region" description="Helical" evidence="8">
    <location>
        <begin position="293"/>
        <end position="311"/>
    </location>
</feature>
<dbReference type="GO" id="GO:0043190">
    <property type="term" value="C:ATP-binding cassette (ABC) transporter complex"/>
    <property type="evidence" value="ECO:0007669"/>
    <property type="project" value="InterPro"/>
</dbReference>
<comment type="subcellular location">
    <subcellularLocation>
        <location evidence="1">Cell membrane</location>
        <topology evidence="1">Multi-pass membrane protein</topology>
    </subcellularLocation>
</comment>
<keyword evidence="6 8" id="KW-1133">Transmembrane helix</keyword>
<reference evidence="10" key="1">
    <citation type="submission" date="2018-06" db="EMBL/GenBank/DDBJ databases">
        <authorList>
            <person name="Zhirakovskaya E."/>
        </authorList>
    </citation>
    <scope>NUCLEOTIDE SEQUENCE</scope>
</reference>
<dbReference type="InterPro" id="IPR036388">
    <property type="entry name" value="WH-like_DNA-bd_sf"/>
</dbReference>
<feature type="transmembrane region" description="Helical" evidence="8">
    <location>
        <begin position="237"/>
        <end position="256"/>
    </location>
</feature>
<dbReference type="PANTHER" id="PTHR30477">
    <property type="entry name" value="ABC-TRANSPORTER METAL-BINDING PROTEIN"/>
    <property type="match status" value="1"/>
</dbReference>
<dbReference type="GO" id="GO:0003700">
    <property type="term" value="F:DNA-binding transcription factor activity"/>
    <property type="evidence" value="ECO:0007669"/>
    <property type="project" value="InterPro"/>
</dbReference>
<dbReference type="CDD" id="cd06550">
    <property type="entry name" value="TM_ABC_iron-siderophores_like"/>
    <property type="match status" value="1"/>
</dbReference>
<feature type="transmembrane region" description="Helical" evidence="8">
    <location>
        <begin position="98"/>
        <end position="117"/>
    </location>
</feature>
<keyword evidence="4" id="KW-1003">Cell membrane</keyword>
<dbReference type="InterPro" id="IPR001626">
    <property type="entry name" value="ABC_TroCD"/>
</dbReference>
<protein>
    <submittedName>
        <fullName evidence="10">Manganese ABC transporter, inner membrane permease protein SitC</fullName>
    </submittedName>
</protein>
<dbReference type="InterPro" id="IPR037294">
    <property type="entry name" value="ABC_BtuC-like"/>
</dbReference>
<gene>
    <name evidence="10" type="ORF">MNBD_PLANCTO02-3183</name>
</gene>
<evidence type="ECO:0000256" key="7">
    <source>
        <dbReference type="ARBA" id="ARBA00023136"/>
    </source>
</evidence>
<dbReference type="SUPFAM" id="SSF81345">
    <property type="entry name" value="ABC transporter involved in vitamin B12 uptake, BtuC"/>
    <property type="match status" value="1"/>
</dbReference>
<evidence type="ECO:0000256" key="4">
    <source>
        <dbReference type="ARBA" id="ARBA00022475"/>
    </source>
</evidence>
<dbReference type="InterPro" id="IPR022689">
    <property type="entry name" value="Iron_dep_repressor"/>
</dbReference>
<dbReference type="GO" id="GO:0046983">
    <property type="term" value="F:protein dimerization activity"/>
    <property type="evidence" value="ECO:0007669"/>
    <property type="project" value="InterPro"/>
</dbReference>
<dbReference type="GO" id="GO:0055085">
    <property type="term" value="P:transmembrane transport"/>
    <property type="evidence" value="ECO:0007669"/>
    <property type="project" value="InterPro"/>
</dbReference>
<dbReference type="SMART" id="SM00529">
    <property type="entry name" value="HTH_DTXR"/>
    <property type="match status" value="1"/>
</dbReference>
<comment type="similarity">
    <text evidence="2">Belongs to the ABC-3 integral membrane protein family.</text>
</comment>
<sequence length="498" mass="54924">MRQQSQRLLFVLLLILFSVPLNITAAENVSTSHQSGASSQHKHRPSTRSKWTLPSRQKIWRVISLQDYNTRVVLFGTFLLGLCAGIVGVFMLLRRRSLMGDVVGHASLPGIAIAFIVMESISPGHGKTLFGLLIGAAIAGLLGVVVVSIIVRWTRIKEDAALAIVLSVFFGLGAALLTIIQKMPFGSSAGLQSFILGKAASLVADDVKLIAIVSGVVLLVAMLLFKEFRALCFDEEYAATQGLPVFFLDLILMSLVVAVTVIGLQSVGLLLVVALLIIPAASSRFWSDELGQMTFISACIGGASALLGSLPSALLPYLGTGSTIILMGSFFFLLSLLFGTRRGVLQRFRKHLKSKRRVGRHDLLRACYELLEAITLQEVDSVITINQLVAKRSWKESRVRKLLYQAEKEELLIQHPHGDKFQLTEQGLTEARRIARNHRMWELFLIRHADIAPGHVDRDADEIEHVLDLDIIEELQKELEKDFPQMLIPQSPHTISTS</sequence>
<dbReference type="PANTHER" id="PTHR30477:SF3">
    <property type="entry name" value="METAL TRANSPORT SYSTEM MEMBRANE PROTEIN CT_069-RELATED"/>
    <property type="match status" value="1"/>
</dbReference>
<keyword evidence="7 8" id="KW-0472">Membrane</keyword>
<evidence type="ECO:0000256" key="8">
    <source>
        <dbReference type="SAM" id="Phobius"/>
    </source>
</evidence>
<dbReference type="GO" id="GO:0010043">
    <property type="term" value="P:response to zinc ion"/>
    <property type="evidence" value="ECO:0007669"/>
    <property type="project" value="TreeGrafter"/>
</dbReference>
<evidence type="ECO:0000256" key="1">
    <source>
        <dbReference type="ARBA" id="ARBA00004651"/>
    </source>
</evidence>
<evidence type="ECO:0000256" key="6">
    <source>
        <dbReference type="ARBA" id="ARBA00022989"/>
    </source>
</evidence>
<name>A0A3B1E6W4_9ZZZZ</name>
<dbReference type="Gene3D" id="1.10.10.10">
    <property type="entry name" value="Winged helix-like DNA-binding domain superfamily/Winged helix DNA-binding domain"/>
    <property type="match status" value="1"/>
</dbReference>
<evidence type="ECO:0000256" key="5">
    <source>
        <dbReference type="ARBA" id="ARBA00022692"/>
    </source>
</evidence>
<evidence type="ECO:0000259" key="9">
    <source>
        <dbReference type="Pfam" id="PF02742"/>
    </source>
</evidence>
<evidence type="ECO:0000256" key="3">
    <source>
        <dbReference type="ARBA" id="ARBA00022448"/>
    </source>
</evidence>
<dbReference type="Gene3D" id="1.10.3470.10">
    <property type="entry name" value="ABC transporter involved in vitamin B12 uptake, BtuC"/>
    <property type="match status" value="1"/>
</dbReference>
<dbReference type="SUPFAM" id="SSF47979">
    <property type="entry name" value="Iron-dependent repressor protein, dimerization domain"/>
    <property type="match status" value="1"/>
</dbReference>
<feature type="transmembrane region" description="Helical" evidence="8">
    <location>
        <begin position="72"/>
        <end position="93"/>
    </location>
</feature>
<dbReference type="InterPro" id="IPR036421">
    <property type="entry name" value="Fe_dep_repressor_sf"/>
</dbReference>
<feature type="domain" description="Iron dependent repressor metal binding and dimerisation" evidence="9">
    <location>
        <begin position="424"/>
        <end position="480"/>
    </location>
</feature>
<feature type="transmembrane region" description="Helical" evidence="8">
    <location>
        <begin position="160"/>
        <end position="180"/>
    </location>
</feature>
<organism evidence="10">
    <name type="scientific">hydrothermal vent metagenome</name>
    <dbReference type="NCBI Taxonomy" id="652676"/>
    <lineage>
        <taxon>unclassified sequences</taxon>
        <taxon>metagenomes</taxon>
        <taxon>ecological metagenomes</taxon>
    </lineage>
</organism>
<feature type="transmembrane region" description="Helical" evidence="8">
    <location>
        <begin position="207"/>
        <end position="225"/>
    </location>
</feature>